<evidence type="ECO:0000313" key="6">
    <source>
        <dbReference type="Proteomes" id="UP000297318"/>
    </source>
</evidence>
<evidence type="ECO:0000256" key="3">
    <source>
        <dbReference type="ARBA" id="ARBA00022729"/>
    </source>
</evidence>
<proteinExistence type="inferred from homology"/>
<evidence type="ECO:0000313" key="5">
    <source>
        <dbReference type="EMBL" id="TGO03880.1"/>
    </source>
</evidence>
<sequence length="446" mass="46790">MSMTTNRRRVLRGSAVAAALALTLTACGGTDRADEGSGSGGGSAAEGDLSGDLLVWAWDSTVPDVATAFEEANPGVDIEIVNAGTGNDQYTALQNAIQAGSGVPDLAQIEYFAIPQFAIGEGLADIGSMGASDLEDSFTPGPWSSVAINGGVYGLPLDSGPMALFYNEAVFAEHGVEIPTTWDEYLEAARALHAADPNLYITNDTGDAGFTTSMIWQAGGHPYEVDGTNVTVDFDTPEVAQFTDLWQTMIDEELLAPVTSWSDDWNQGLGNGTIATLTIGAWMPTNLENGAPAAEGDWRVAPMPQWEAGADLVTSENGGSALSVTSASQNADLAYAFLEFASVDEGVQIRVDGGAFPATVAELESEEFLGKEFPYFGNQKLNEVLAESAKAVAPGWQYLPYQVYANSIFNDNVGSAYVSGASLSDGIASWQDATIAYGNEQGFTVD</sequence>
<dbReference type="CDD" id="cd13585">
    <property type="entry name" value="PBP2_TMBP_like"/>
    <property type="match status" value="1"/>
</dbReference>
<gene>
    <name evidence="5" type="ORF">SERN_2892</name>
</gene>
<keyword evidence="5" id="KW-0762">Sugar transport</keyword>
<dbReference type="PANTHER" id="PTHR43649">
    <property type="entry name" value="ARABINOSE-BINDING PROTEIN-RELATED"/>
    <property type="match status" value="1"/>
</dbReference>
<dbReference type="PROSITE" id="PS51257">
    <property type="entry name" value="PROKAR_LIPOPROTEIN"/>
    <property type="match status" value="1"/>
</dbReference>
<feature type="chain" id="PRO_5039454054" evidence="4">
    <location>
        <begin position="29"/>
        <end position="446"/>
    </location>
</feature>
<dbReference type="EMBL" id="RHPJ01000005">
    <property type="protein sequence ID" value="TGO03880.1"/>
    <property type="molecule type" value="Genomic_DNA"/>
</dbReference>
<dbReference type="PANTHER" id="PTHR43649:SF14">
    <property type="entry name" value="BLR3389 PROTEIN"/>
    <property type="match status" value="1"/>
</dbReference>
<dbReference type="InterPro" id="IPR006311">
    <property type="entry name" value="TAT_signal"/>
</dbReference>
<comment type="similarity">
    <text evidence="1">Belongs to the bacterial solute-binding protein 1 family.</text>
</comment>
<keyword evidence="6" id="KW-1185">Reference proteome</keyword>
<evidence type="ECO:0000256" key="1">
    <source>
        <dbReference type="ARBA" id="ARBA00008520"/>
    </source>
</evidence>
<dbReference type="GO" id="GO:0055085">
    <property type="term" value="P:transmembrane transport"/>
    <property type="evidence" value="ECO:0007669"/>
    <property type="project" value="InterPro"/>
</dbReference>
<keyword evidence="2" id="KW-0813">Transport</keyword>
<dbReference type="PROSITE" id="PS51318">
    <property type="entry name" value="TAT"/>
    <property type="match status" value="1"/>
</dbReference>
<comment type="caution">
    <text evidence="5">The sequence shown here is derived from an EMBL/GenBank/DDBJ whole genome shotgun (WGS) entry which is preliminary data.</text>
</comment>
<reference evidence="5 6" key="1">
    <citation type="submission" date="2018-11" db="EMBL/GenBank/DDBJ databases">
        <title>Complete genome sequencing of the Actinobacteria Serinibacter sp. K3-2.</title>
        <authorList>
            <person name="Rakitin A.L."/>
            <person name="Beletsky A.V."/>
            <person name="Mardanov A.V."/>
            <person name="Ravin N.V."/>
            <person name="Gromova A.S."/>
            <person name="Filippova S.N."/>
            <person name="Gal'Chenko V.F."/>
        </authorList>
    </citation>
    <scope>NUCLEOTIDE SEQUENCE [LARGE SCALE GENOMIC DNA]</scope>
    <source>
        <strain evidence="5 6">K3-2</strain>
    </source>
</reference>
<dbReference type="InterPro" id="IPR050490">
    <property type="entry name" value="Bact_solute-bd_prot1"/>
</dbReference>
<accession>A0A4Z1DXT8</accession>
<keyword evidence="3 4" id="KW-0732">Signal</keyword>
<feature type="signal peptide" evidence="4">
    <location>
        <begin position="1"/>
        <end position="28"/>
    </location>
</feature>
<protein>
    <submittedName>
        <fullName evidence="5">ABC-type sugar transport system, periplasmic component</fullName>
    </submittedName>
</protein>
<name>A0A4Z1DXT8_9MICO</name>
<dbReference type="PROSITE" id="PS01037">
    <property type="entry name" value="SBP_BACTERIAL_1"/>
    <property type="match status" value="1"/>
</dbReference>
<dbReference type="Pfam" id="PF01547">
    <property type="entry name" value="SBP_bac_1"/>
    <property type="match status" value="1"/>
</dbReference>
<dbReference type="Gene3D" id="3.40.190.10">
    <property type="entry name" value="Periplasmic binding protein-like II"/>
    <property type="match status" value="1"/>
</dbReference>
<organism evidence="5 6">
    <name type="scientific">Serinibacter arcticus</name>
    <dbReference type="NCBI Taxonomy" id="1655435"/>
    <lineage>
        <taxon>Bacteria</taxon>
        <taxon>Bacillati</taxon>
        <taxon>Actinomycetota</taxon>
        <taxon>Actinomycetes</taxon>
        <taxon>Micrococcales</taxon>
        <taxon>Beutenbergiaceae</taxon>
        <taxon>Serinibacter</taxon>
    </lineage>
</organism>
<evidence type="ECO:0000256" key="4">
    <source>
        <dbReference type="SAM" id="SignalP"/>
    </source>
</evidence>
<dbReference type="AlphaFoldDB" id="A0A4Z1DXT8"/>
<evidence type="ECO:0000256" key="2">
    <source>
        <dbReference type="ARBA" id="ARBA00022448"/>
    </source>
</evidence>
<dbReference type="Proteomes" id="UP000297318">
    <property type="component" value="Unassembled WGS sequence"/>
</dbReference>
<dbReference type="InterPro" id="IPR006061">
    <property type="entry name" value="SBP_1_CS"/>
</dbReference>
<dbReference type="SUPFAM" id="SSF53850">
    <property type="entry name" value="Periplasmic binding protein-like II"/>
    <property type="match status" value="1"/>
</dbReference>
<dbReference type="InterPro" id="IPR006059">
    <property type="entry name" value="SBP"/>
</dbReference>